<comment type="similarity">
    <text evidence="9">Belongs to the SecE/SEC61-gamma family.</text>
</comment>
<dbReference type="InterPro" id="IPR001901">
    <property type="entry name" value="Translocase_SecE/Sec61-g"/>
</dbReference>
<dbReference type="GO" id="GO:0008320">
    <property type="term" value="F:protein transmembrane transporter activity"/>
    <property type="evidence" value="ECO:0007669"/>
    <property type="project" value="UniProtKB-UniRule"/>
</dbReference>
<keyword evidence="6 9" id="KW-1133">Transmembrane helix</keyword>
<protein>
    <recommendedName>
        <fullName evidence="9">Protein translocase subunit SecE</fullName>
    </recommendedName>
</protein>
<dbReference type="GO" id="GO:0043952">
    <property type="term" value="P:protein transport by the Sec complex"/>
    <property type="evidence" value="ECO:0007669"/>
    <property type="project" value="UniProtKB-UniRule"/>
</dbReference>
<proteinExistence type="inferred from homology"/>
<dbReference type="Proteomes" id="UP000714817">
    <property type="component" value="Unassembled WGS sequence"/>
</dbReference>
<dbReference type="GO" id="GO:0005886">
    <property type="term" value="C:plasma membrane"/>
    <property type="evidence" value="ECO:0007669"/>
    <property type="project" value="UniProtKB-SubCell"/>
</dbReference>
<name>A0A955IVZ7_UNCKA</name>
<feature type="transmembrane region" description="Helical" evidence="9">
    <location>
        <begin position="28"/>
        <end position="50"/>
    </location>
</feature>
<evidence type="ECO:0000256" key="3">
    <source>
        <dbReference type="ARBA" id="ARBA00022475"/>
    </source>
</evidence>
<dbReference type="GO" id="GO:0006605">
    <property type="term" value="P:protein targeting"/>
    <property type="evidence" value="ECO:0007669"/>
    <property type="project" value="UniProtKB-UniRule"/>
</dbReference>
<dbReference type="PANTHER" id="PTHR33910">
    <property type="entry name" value="PROTEIN TRANSLOCASE SUBUNIT SECE"/>
    <property type="match status" value="1"/>
</dbReference>
<evidence type="ECO:0000256" key="9">
    <source>
        <dbReference type="HAMAP-Rule" id="MF_00422"/>
    </source>
</evidence>
<keyword evidence="3 9" id="KW-1003">Cell membrane</keyword>
<evidence type="ECO:0000313" key="10">
    <source>
        <dbReference type="EMBL" id="MCA9301996.1"/>
    </source>
</evidence>
<comment type="subunit">
    <text evidence="9">Component of the Sec protein translocase complex. Heterotrimer consisting of SecY, SecE and SecG subunits. The heterotrimers can form oligomers, although 1 heterotrimer is thought to be able to translocate proteins. Interacts with the ribosome. Interacts with SecDF, and other proteins may be involved. Interacts with SecA.</text>
</comment>
<accession>A0A955IVZ7</accession>
<comment type="function">
    <text evidence="9">Essential subunit of the Sec protein translocation channel SecYEG. Clamps together the 2 halves of SecY. May contact the channel plug during translocation.</text>
</comment>
<keyword evidence="4 9" id="KW-0812">Transmembrane</keyword>
<dbReference type="InterPro" id="IPR038379">
    <property type="entry name" value="SecE_sf"/>
</dbReference>
<dbReference type="EMBL" id="JAGQNY010000004">
    <property type="protein sequence ID" value="MCA9301996.1"/>
    <property type="molecule type" value="Genomic_DNA"/>
</dbReference>
<dbReference type="Pfam" id="PF00584">
    <property type="entry name" value="SecE"/>
    <property type="match status" value="1"/>
</dbReference>
<evidence type="ECO:0000256" key="6">
    <source>
        <dbReference type="ARBA" id="ARBA00022989"/>
    </source>
</evidence>
<dbReference type="AlphaFoldDB" id="A0A955IVZ7"/>
<reference evidence="10" key="1">
    <citation type="submission" date="2020-04" db="EMBL/GenBank/DDBJ databases">
        <authorList>
            <person name="Zhang T."/>
        </authorList>
    </citation>
    <scope>NUCLEOTIDE SEQUENCE</scope>
    <source>
        <strain evidence="10">HKST-UBA80</strain>
    </source>
</reference>
<dbReference type="PROSITE" id="PS01067">
    <property type="entry name" value="SECE_SEC61G"/>
    <property type="match status" value="1"/>
</dbReference>
<dbReference type="PANTHER" id="PTHR33910:SF1">
    <property type="entry name" value="PROTEIN TRANSLOCASE SUBUNIT SECE"/>
    <property type="match status" value="1"/>
</dbReference>
<reference evidence="10" key="2">
    <citation type="journal article" date="2021" name="Microbiome">
        <title>Successional dynamics and alternative stable states in a saline activated sludge microbial community over 9 years.</title>
        <authorList>
            <person name="Wang Y."/>
            <person name="Ye J."/>
            <person name="Ju F."/>
            <person name="Liu L."/>
            <person name="Boyd J.A."/>
            <person name="Deng Y."/>
            <person name="Parks D.H."/>
            <person name="Jiang X."/>
            <person name="Yin X."/>
            <person name="Woodcroft B.J."/>
            <person name="Tyson G.W."/>
            <person name="Hugenholtz P."/>
            <person name="Polz M.F."/>
            <person name="Zhang T."/>
        </authorList>
    </citation>
    <scope>NUCLEOTIDE SEQUENCE</scope>
    <source>
        <strain evidence="10">HKST-UBA80</strain>
    </source>
</reference>
<comment type="caution">
    <text evidence="10">The sequence shown here is derived from an EMBL/GenBank/DDBJ whole genome shotgun (WGS) entry which is preliminary data.</text>
</comment>
<organism evidence="10 11">
    <name type="scientific">candidate division WWE3 bacterium</name>
    <dbReference type="NCBI Taxonomy" id="2053526"/>
    <lineage>
        <taxon>Bacteria</taxon>
        <taxon>Katanobacteria</taxon>
    </lineage>
</organism>
<gene>
    <name evidence="9 10" type="primary">secE</name>
    <name evidence="10" type="ORF">KDA10_01350</name>
</gene>
<evidence type="ECO:0000256" key="2">
    <source>
        <dbReference type="ARBA" id="ARBA00022448"/>
    </source>
</evidence>
<evidence type="ECO:0000256" key="7">
    <source>
        <dbReference type="ARBA" id="ARBA00023010"/>
    </source>
</evidence>
<evidence type="ECO:0000256" key="5">
    <source>
        <dbReference type="ARBA" id="ARBA00022927"/>
    </source>
</evidence>
<comment type="subcellular location">
    <subcellularLocation>
        <location evidence="9">Cell membrane</location>
        <topology evidence="9">Single-pass membrane protein</topology>
    </subcellularLocation>
    <subcellularLocation>
        <location evidence="1">Membrane</location>
    </subcellularLocation>
</comment>
<dbReference type="GO" id="GO:0065002">
    <property type="term" value="P:intracellular protein transmembrane transport"/>
    <property type="evidence" value="ECO:0007669"/>
    <property type="project" value="UniProtKB-UniRule"/>
</dbReference>
<keyword evidence="8 9" id="KW-0472">Membrane</keyword>
<keyword evidence="5 9" id="KW-0653">Protein transport</keyword>
<keyword evidence="7 9" id="KW-0811">Translocation</keyword>
<evidence type="ECO:0000313" key="11">
    <source>
        <dbReference type="Proteomes" id="UP000714817"/>
    </source>
</evidence>
<evidence type="ECO:0000256" key="8">
    <source>
        <dbReference type="ARBA" id="ARBA00023136"/>
    </source>
</evidence>
<sequence>MNPIRFLKGSYTEFKKVEWPSRKQTLLLTAYVIGVSLVVAFFVASADLVFKEFIKVLL</sequence>
<dbReference type="Gene3D" id="1.20.5.1030">
    <property type="entry name" value="Preprotein translocase secy subunit"/>
    <property type="match status" value="1"/>
</dbReference>
<evidence type="ECO:0000256" key="4">
    <source>
        <dbReference type="ARBA" id="ARBA00022692"/>
    </source>
</evidence>
<dbReference type="InterPro" id="IPR005807">
    <property type="entry name" value="SecE_bac"/>
</dbReference>
<dbReference type="NCBIfam" id="TIGR00964">
    <property type="entry name" value="secE_bact"/>
    <property type="match status" value="1"/>
</dbReference>
<dbReference type="GO" id="GO:0009306">
    <property type="term" value="P:protein secretion"/>
    <property type="evidence" value="ECO:0007669"/>
    <property type="project" value="UniProtKB-UniRule"/>
</dbReference>
<evidence type="ECO:0000256" key="1">
    <source>
        <dbReference type="ARBA" id="ARBA00004370"/>
    </source>
</evidence>
<keyword evidence="2 9" id="KW-0813">Transport</keyword>
<dbReference type="HAMAP" id="MF_00422">
    <property type="entry name" value="SecE"/>
    <property type="match status" value="1"/>
</dbReference>